<feature type="domain" description="Complex 1 LYR protein" evidence="1">
    <location>
        <begin position="28"/>
        <end position="84"/>
    </location>
</feature>
<keyword evidence="3" id="KW-1185">Reference proteome</keyword>
<comment type="caution">
    <text evidence="2">The sequence shown here is derived from an EMBL/GenBank/DDBJ whole genome shotgun (WGS) entry which is preliminary data.</text>
</comment>
<accession>W1QBD0</accession>
<evidence type="ECO:0000259" key="1">
    <source>
        <dbReference type="Pfam" id="PF05347"/>
    </source>
</evidence>
<proteinExistence type="predicted"/>
<dbReference type="Proteomes" id="UP000008673">
    <property type="component" value="Unassembled WGS sequence"/>
</dbReference>
<gene>
    <name evidence="2" type="ORF">HPODL_05243</name>
</gene>
<reference evidence="2 3" key="1">
    <citation type="journal article" date="2013" name="BMC Genomics">
        <title>Genome sequence and analysis of methylotrophic yeast Hansenula polymorpha DL1.</title>
        <authorList>
            <person name="Ravin N.V."/>
            <person name="Eldarov M.A."/>
            <person name="Kadnikov V.V."/>
            <person name="Beletsky A.V."/>
            <person name="Schneider J."/>
            <person name="Mardanova E.S."/>
            <person name="Smekalova E.M."/>
            <person name="Zvereva M.I."/>
            <person name="Dontsova O.A."/>
            <person name="Mardanov A.V."/>
            <person name="Skryabin K.G."/>
        </authorList>
    </citation>
    <scope>NUCLEOTIDE SEQUENCE [LARGE SCALE GENOMIC DNA]</scope>
    <source>
        <strain evidence="3">ATCC 26012 / BCRC 20466 / JCM 22074 / NRRL Y-7560 / DL-1</strain>
    </source>
</reference>
<dbReference type="HOGENOM" id="CLU_2321025_0_0_1"/>
<dbReference type="KEGG" id="opa:HPODL_05243"/>
<dbReference type="InterPro" id="IPR008011">
    <property type="entry name" value="Complex1_LYR_dom"/>
</dbReference>
<sequence>MPFARQLASRRVLKSHSPGLQDFILQNQIIRTYRDMLRTIHKIPNKSLQMELRTYLKEEFRSSSQVTDYDTRKSLLTGAIRQFKSVTSNLGLSLPNFKL</sequence>
<dbReference type="RefSeq" id="XP_013934234.1">
    <property type="nucleotide sequence ID" value="XM_014078759.1"/>
</dbReference>
<dbReference type="STRING" id="871575.W1QBD0"/>
<dbReference type="Pfam" id="PF05347">
    <property type="entry name" value="Complex1_LYR"/>
    <property type="match status" value="1"/>
</dbReference>
<evidence type="ECO:0000313" key="3">
    <source>
        <dbReference type="Proteomes" id="UP000008673"/>
    </source>
</evidence>
<protein>
    <recommendedName>
        <fullName evidence="1">Complex 1 LYR protein domain-containing protein</fullName>
    </recommendedName>
</protein>
<dbReference type="EMBL" id="AEOI02000008">
    <property type="protein sequence ID" value="ESW98351.1"/>
    <property type="molecule type" value="Genomic_DNA"/>
</dbReference>
<dbReference type="InterPro" id="IPR045293">
    <property type="entry name" value="Complex1_LYR_LYRM2"/>
</dbReference>
<dbReference type="AlphaFoldDB" id="W1QBD0"/>
<dbReference type="GeneID" id="25774665"/>
<dbReference type="OrthoDB" id="74240at2759"/>
<organism evidence="2 3">
    <name type="scientific">Ogataea parapolymorpha (strain ATCC 26012 / BCRC 20466 / JCM 22074 / NRRL Y-7560 / DL-1)</name>
    <name type="common">Yeast</name>
    <name type="synonym">Hansenula polymorpha</name>
    <dbReference type="NCBI Taxonomy" id="871575"/>
    <lineage>
        <taxon>Eukaryota</taxon>
        <taxon>Fungi</taxon>
        <taxon>Dikarya</taxon>
        <taxon>Ascomycota</taxon>
        <taxon>Saccharomycotina</taxon>
        <taxon>Pichiomycetes</taxon>
        <taxon>Pichiales</taxon>
        <taxon>Pichiaceae</taxon>
        <taxon>Ogataea</taxon>
    </lineage>
</organism>
<dbReference type="CDD" id="cd20262">
    <property type="entry name" value="Complex1_LYR_LYRM2"/>
    <property type="match status" value="1"/>
</dbReference>
<evidence type="ECO:0000313" key="2">
    <source>
        <dbReference type="EMBL" id="ESW98351.1"/>
    </source>
</evidence>
<name>W1QBD0_OGAPD</name>